<evidence type="ECO:0000313" key="3">
    <source>
        <dbReference type="Proteomes" id="UP000075884"/>
    </source>
</evidence>
<reference evidence="3" key="1">
    <citation type="submission" date="2013-03" db="EMBL/GenBank/DDBJ databases">
        <title>The Genome Sequence of Anopheles dirus WRAIR2.</title>
        <authorList>
            <consortium name="The Broad Institute Genomics Platform"/>
            <person name="Neafsey D.E."/>
            <person name="Walton C."/>
            <person name="Walker B."/>
            <person name="Young S.K."/>
            <person name="Zeng Q."/>
            <person name="Gargeya S."/>
            <person name="Fitzgerald M."/>
            <person name="Haas B."/>
            <person name="Abouelleil A."/>
            <person name="Allen A.W."/>
            <person name="Alvarado L."/>
            <person name="Arachchi H.M."/>
            <person name="Berlin A.M."/>
            <person name="Chapman S.B."/>
            <person name="Gainer-Dewar J."/>
            <person name="Goldberg J."/>
            <person name="Griggs A."/>
            <person name="Gujja S."/>
            <person name="Hansen M."/>
            <person name="Howarth C."/>
            <person name="Imamovic A."/>
            <person name="Ireland A."/>
            <person name="Larimer J."/>
            <person name="McCowan C."/>
            <person name="Murphy C."/>
            <person name="Pearson M."/>
            <person name="Poon T.W."/>
            <person name="Priest M."/>
            <person name="Roberts A."/>
            <person name="Saif S."/>
            <person name="Shea T."/>
            <person name="Sisk P."/>
            <person name="Sykes S."/>
            <person name="Wortman J."/>
            <person name="Nusbaum C."/>
            <person name="Birren B."/>
        </authorList>
    </citation>
    <scope>NUCLEOTIDE SEQUENCE [LARGE SCALE GENOMIC DNA]</scope>
    <source>
        <strain evidence="3">WRAIR2</strain>
    </source>
</reference>
<dbReference type="AlphaFoldDB" id="A0A182NVE2"/>
<feature type="region of interest" description="Disordered" evidence="1">
    <location>
        <begin position="61"/>
        <end position="89"/>
    </location>
</feature>
<sequence length="116" mass="13285">MEDSASYKSHADVSTESVDSSASSSTDKENHCSKPTATVVQRSDVFERNYQYARFYQQKLSDKKEKLHSAEEEQRRFKANPMNVSSTPPAIRRLLKFTVPKTPEVLKRNFNRSAPK</sequence>
<accession>A0A182NVE2</accession>
<dbReference type="EnsemblMetazoa" id="ADIR011643-RA">
    <property type="protein sequence ID" value="ADIR011643-PA"/>
    <property type="gene ID" value="ADIR011643"/>
</dbReference>
<evidence type="ECO:0000313" key="2">
    <source>
        <dbReference type="EnsemblMetazoa" id="ADIR011643-PA"/>
    </source>
</evidence>
<name>A0A182NVE2_9DIPT</name>
<dbReference type="VEuPathDB" id="VectorBase:ADIR011643"/>
<keyword evidence="3" id="KW-1185">Reference proteome</keyword>
<feature type="compositionally biased region" description="Low complexity" evidence="1">
    <location>
        <begin position="12"/>
        <end position="25"/>
    </location>
</feature>
<protein>
    <submittedName>
        <fullName evidence="2">Uncharacterized protein</fullName>
    </submittedName>
</protein>
<feature type="compositionally biased region" description="Basic and acidic residues" evidence="1">
    <location>
        <begin position="61"/>
        <end position="76"/>
    </location>
</feature>
<dbReference type="Proteomes" id="UP000075884">
    <property type="component" value="Unassembled WGS sequence"/>
</dbReference>
<proteinExistence type="predicted"/>
<organism evidence="2 3">
    <name type="scientific">Anopheles dirus</name>
    <dbReference type="NCBI Taxonomy" id="7168"/>
    <lineage>
        <taxon>Eukaryota</taxon>
        <taxon>Metazoa</taxon>
        <taxon>Ecdysozoa</taxon>
        <taxon>Arthropoda</taxon>
        <taxon>Hexapoda</taxon>
        <taxon>Insecta</taxon>
        <taxon>Pterygota</taxon>
        <taxon>Neoptera</taxon>
        <taxon>Endopterygota</taxon>
        <taxon>Diptera</taxon>
        <taxon>Nematocera</taxon>
        <taxon>Culicoidea</taxon>
        <taxon>Culicidae</taxon>
        <taxon>Anophelinae</taxon>
        <taxon>Anopheles</taxon>
    </lineage>
</organism>
<reference evidence="2" key="2">
    <citation type="submission" date="2020-05" db="UniProtKB">
        <authorList>
            <consortium name="EnsemblMetazoa"/>
        </authorList>
    </citation>
    <scope>IDENTIFICATION</scope>
    <source>
        <strain evidence="2">WRAIR2</strain>
    </source>
</reference>
<evidence type="ECO:0000256" key="1">
    <source>
        <dbReference type="SAM" id="MobiDB-lite"/>
    </source>
</evidence>
<feature type="region of interest" description="Disordered" evidence="1">
    <location>
        <begin position="1"/>
        <end position="40"/>
    </location>
</feature>